<dbReference type="Proteomes" id="UP001184230">
    <property type="component" value="Unassembled WGS sequence"/>
</dbReference>
<dbReference type="SUPFAM" id="SSF110395">
    <property type="entry name" value="CutC-like"/>
    <property type="match status" value="1"/>
</dbReference>
<keyword evidence="8" id="KW-1185">Reference proteome</keyword>
<proteinExistence type="predicted"/>
<evidence type="ECO:0000256" key="1">
    <source>
        <dbReference type="ARBA" id="ARBA00003810"/>
    </source>
</evidence>
<dbReference type="EMBL" id="JAVDRF010000011">
    <property type="protein sequence ID" value="MDR6538624.1"/>
    <property type="molecule type" value="Genomic_DNA"/>
</dbReference>
<accession>A0ABU1NJI8</accession>
<evidence type="ECO:0000256" key="5">
    <source>
        <dbReference type="ARBA" id="ARBA00032523"/>
    </source>
</evidence>
<keyword evidence="4" id="KW-0704">Schiff base</keyword>
<organism evidence="7 8">
    <name type="scientific">Variovorax soli</name>
    <dbReference type="NCBI Taxonomy" id="376815"/>
    <lineage>
        <taxon>Bacteria</taxon>
        <taxon>Pseudomonadati</taxon>
        <taxon>Pseudomonadota</taxon>
        <taxon>Betaproteobacteria</taxon>
        <taxon>Burkholderiales</taxon>
        <taxon>Comamonadaceae</taxon>
        <taxon>Variovorax</taxon>
    </lineage>
</organism>
<gene>
    <name evidence="7" type="ORF">J2739_004417</name>
</gene>
<evidence type="ECO:0000256" key="3">
    <source>
        <dbReference type="ARBA" id="ARBA00023239"/>
    </source>
</evidence>
<reference evidence="7 8" key="1">
    <citation type="submission" date="2023-07" db="EMBL/GenBank/DDBJ databases">
        <title>Sorghum-associated microbial communities from plants grown in Nebraska, USA.</title>
        <authorList>
            <person name="Schachtman D."/>
        </authorList>
    </citation>
    <scope>NUCLEOTIDE SEQUENCE [LARGE SCALE GENOMIC DNA]</scope>
    <source>
        <strain evidence="7 8">DS1781</strain>
    </source>
</reference>
<evidence type="ECO:0000256" key="4">
    <source>
        <dbReference type="ARBA" id="ARBA00023270"/>
    </source>
</evidence>
<evidence type="ECO:0000313" key="7">
    <source>
        <dbReference type="EMBL" id="MDR6538624.1"/>
    </source>
</evidence>
<sequence>MTMRMLVSVRSVQEALLAAGGGADFIDLKEPGEGALGGLPVATIAAIASALRAQRVALPVSATIGDLPMHALPRILAQVEAVGACGVDYVKVGIERCPEALAVLDALAACAWPVVPVFVADRGLDAGLVAHACGLEFPALMADTADKQAGSLFDAVAMPELRQFVARVRASGRLVGLAGALRTTDVLSLRALAPDFAGFRSAVCTGDRTTALCPQRLAALGALLRGQAVESLPA</sequence>
<evidence type="ECO:0000256" key="6">
    <source>
        <dbReference type="ARBA" id="ARBA00047628"/>
    </source>
</evidence>
<name>A0ABU1NJI8_9BURK</name>
<dbReference type="NCBIfam" id="NF002574">
    <property type="entry name" value="PRK02227.1-2"/>
    <property type="match status" value="1"/>
</dbReference>
<dbReference type="RefSeq" id="WP_309905586.1">
    <property type="nucleotide sequence ID" value="NZ_JAVDRF010000011.1"/>
</dbReference>
<dbReference type="InterPro" id="IPR036822">
    <property type="entry name" value="CutC-like_dom_sf"/>
</dbReference>
<dbReference type="PIRSF" id="PIRSF015957">
    <property type="entry name" value="UCP015957"/>
    <property type="match status" value="1"/>
</dbReference>
<dbReference type="EC" id="4.2.3.153" evidence="2"/>
<evidence type="ECO:0000256" key="2">
    <source>
        <dbReference type="ARBA" id="ARBA00012553"/>
    </source>
</evidence>
<dbReference type="Pfam" id="PF04476">
    <property type="entry name" value="4HFCP_synth"/>
    <property type="match status" value="1"/>
</dbReference>
<protein>
    <recommendedName>
        <fullName evidence="2">(5-formylfuran-3-yl)methyl phosphate synthase</fullName>
        <ecNumber evidence="2">4.2.3.153</ecNumber>
    </recommendedName>
    <alternativeName>
        <fullName evidence="5">4-(hydroxymethyl)-2-furancarboxaldehyde-phosphate synthase</fullName>
    </alternativeName>
</protein>
<evidence type="ECO:0000313" key="8">
    <source>
        <dbReference type="Proteomes" id="UP001184230"/>
    </source>
</evidence>
<comment type="function">
    <text evidence="1">Catalyzes the formation of 4-(hydroxymethyl)-2-furancarboxaldehyde phosphate (4-HFC-P) from two molecules of glyceraldehyde-3-P (GA-3-P).</text>
</comment>
<dbReference type="InterPro" id="IPR007565">
    <property type="entry name" value="4HFCP_synth"/>
</dbReference>
<comment type="caution">
    <text evidence="7">The sequence shown here is derived from an EMBL/GenBank/DDBJ whole genome shotgun (WGS) entry which is preliminary data.</text>
</comment>
<keyword evidence="3" id="KW-0456">Lyase</keyword>
<comment type="catalytic activity">
    <reaction evidence="6">
        <text>2 D-glyceraldehyde 3-phosphate = 4-(hydroxymethyl)-2-furancarboxaldehyde phosphate + phosphate + 2 H2O</text>
        <dbReference type="Rhea" id="RHEA:43536"/>
        <dbReference type="ChEBI" id="CHEBI:15377"/>
        <dbReference type="ChEBI" id="CHEBI:43474"/>
        <dbReference type="ChEBI" id="CHEBI:59776"/>
        <dbReference type="ChEBI" id="CHEBI:83407"/>
        <dbReference type="EC" id="4.2.3.153"/>
    </reaction>
</comment>